<dbReference type="InterPro" id="IPR004198">
    <property type="entry name" value="Znf_C5HC2"/>
</dbReference>
<dbReference type="RefSeq" id="XP_011101612.1">
    <property type="nucleotide sequence ID" value="XM_011103310.2"/>
</dbReference>
<feature type="compositionally biased region" description="Basic and acidic residues" evidence="15">
    <location>
        <begin position="956"/>
        <end position="975"/>
    </location>
</feature>
<feature type="compositionally biased region" description="Basic and acidic residues" evidence="15">
    <location>
        <begin position="842"/>
        <end position="858"/>
    </location>
</feature>
<feature type="region of interest" description="Disordered" evidence="15">
    <location>
        <begin position="810"/>
        <end position="863"/>
    </location>
</feature>
<dbReference type="Proteomes" id="UP000504604">
    <property type="component" value="Unplaced"/>
</dbReference>
<evidence type="ECO:0000313" key="18">
    <source>
        <dbReference type="Proteomes" id="UP000504604"/>
    </source>
</evidence>
<evidence type="ECO:0000256" key="5">
    <source>
        <dbReference type="ARBA" id="ARBA00022853"/>
    </source>
</evidence>
<evidence type="ECO:0000256" key="8">
    <source>
        <dbReference type="ARBA" id="ARBA00023004"/>
    </source>
</evidence>
<dbReference type="Pfam" id="PF05965">
    <property type="entry name" value="FYRC"/>
    <property type="match status" value="1"/>
</dbReference>
<dbReference type="PANTHER" id="PTHR10694:SF113">
    <property type="entry name" value="PROTEIN JUMONJI"/>
    <property type="match status" value="1"/>
</dbReference>
<comment type="catalytic activity">
    <reaction evidence="12">
        <text>N(6),N(6)-dimethyl-L-lysyl(4)-[histone H3] + 2-oxoglutarate + O2 = N(6)-methyl-L-lysyl(4)-[histone H3] + formaldehyde + succinate + CO2</text>
        <dbReference type="Rhea" id="RHEA:60216"/>
        <dbReference type="Rhea" id="RHEA-COMP:15540"/>
        <dbReference type="Rhea" id="RHEA-COMP:15543"/>
        <dbReference type="ChEBI" id="CHEBI:15379"/>
        <dbReference type="ChEBI" id="CHEBI:16526"/>
        <dbReference type="ChEBI" id="CHEBI:16810"/>
        <dbReference type="ChEBI" id="CHEBI:16842"/>
        <dbReference type="ChEBI" id="CHEBI:30031"/>
        <dbReference type="ChEBI" id="CHEBI:61929"/>
        <dbReference type="ChEBI" id="CHEBI:61976"/>
    </reaction>
    <physiologicalReaction direction="left-to-right" evidence="12">
        <dbReference type="Rhea" id="RHEA:60217"/>
    </physiologicalReaction>
</comment>
<proteinExistence type="inferred from homology"/>
<dbReference type="AlphaFoldDB" id="A0A6I9URT5"/>
<comment type="subcellular location">
    <subcellularLocation>
        <location evidence="2">Nucleus</location>
    </subcellularLocation>
</comment>
<keyword evidence="9" id="KW-0805">Transcription regulation</keyword>
<dbReference type="SMART" id="SM00545">
    <property type="entry name" value="JmjN"/>
    <property type="match status" value="1"/>
</dbReference>
<keyword evidence="18" id="KW-1185">Reference proteome</keyword>
<evidence type="ECO:0000259" key="16">
    <source>
        <dbReference type="PROSITE" id="PS51183"/>
    </source>
</evidence>
<evidence type="ECO:0000256" key="14">
    <source>
        <dbReference type="ARBA" id="ARBA00051640"/>
    </source>
</evidence>
<comment type="catalytic activity">
    <reaction evidence="13">
        <text>N(6)-methyl-L-lysyl(4)-[histone H3] + 2-oxoglutarate + O2 = L-lysyl(4)-[histone H3] + formaldehyde + succinate + CO2</text>
        <dbReference type="Rhea" id="RHEA:60220"/>
        <dbReference type="Rhea" id="RHEA-COMP:15543"/>
        <dbReference type="Rhea" id="RHEA-COMP:15547"/>
        <dbReference type="ChEBI" id="CHEBI:15379"/>
        <dbReference type="ChEBI" id="CHEBI:16526"/>
        <dbReference type="ChEBI" id="CHEBI:16810"/>
        <dbReference type="ChEBI" id="CHEBI:16842"/>
        <dbReference type="ChEBI" id="CHEBI:29969"/>
        <dbReference type="ChEBI" id="CHEBI:30031"/>
        <dbReference type="ChEBI" id="CHEBI:61929"/>
    </reaction>
    <physiologicalReaction direction="left-to-right" evidence="13">
        <dbReference type="Rhea" id="RHEA:60221"/>
    </physiologicalReaction>
</comment>
<keyword evidence="11" id="KW-0539">Nucleus</keyword>
<keyword evidence="4" id="KW-0479">Metal-binding</keyword>
<dbReference type="PANTHER" id="PTHR10694">
    <property type="entry name" value="LYSINE-SPECIFIC DEMETHYLASE"/>
    <property type="match status" value="1"/>
</dbReference>
<evidence type="ECO:0000256" key="3">
    <source>
        <dbReference type="ARBA" id="ARBA00006801"/>
    </source>
</evidence>
<feature type="domain" description="JmjC" evidence="17">
    <location>
        <begin position="352"/>
        <end position="518"/>
    </location>
</feature>
<dbReference type="Gene3D" id="3.30.160.360">
    <property type="match status" value="1"/>
</dbReference>
<evidence type="ECO:0000256" key="10">
    <source>
        <dbReference type="ARBA" id="ARBA00023163"/>
    </source>
</evidence>
<feature type="compositionally biased region" description="Basic and acidic residues" evidence="15">
    <location>
        <begin position="810"/>
        <end position="820"/>
    </location>
</feature>
<evidence type="ECO:0000256" key="11">
    <source>
        <dbReference type="ARBA" id="ARBA00023242"/>
    </source>
</evidence>
<dbReference type="RefSeq" id="XP_011101615.1">
    <property type="nucleotide sequence ID" value="XM_011103313.2"/>
</dbReference>
<dbReference type="RefSeq" id="XP_011101613.1">
    <property type="nucleotide sequence ID" value="XM_011103311.2"/>
</dbReference>
<protein>
    <submittedName>
        <fullName evidence="19 20">Lysine-specific demethylase JMJ16 isoform X1</fullName>
    </submittedName>
</protein>
<comment type="similarity">
    <text evidence="3">Belongs to the JARID1 histone demethylase family.</text>
</comment>
<dbReference type="Gene3D" id="2.60.120.650">
    <property type="entry name" value="Cupin"/>
    <property type="match status" value="1"/>
</dbReference>
<dbReference type="InterPro" id="IPR003889">
    <property type="entry name" value="FYrich_C"/>
</dbReference>
<dbReference type="SUPFAM" id="SSF51197">
    <property type="entry name" value="Clavaminate synthase-like"/>
    <property type="match status" value="1"/>
</dbReference>
<evidence type="ECO:0000256" key="6">
    <source>
        <dbReference type="ARBA" id="ARBA00022964"/>
    </source>
</evidence>
<dbReference type="KEGG" id="sind:105179665"/>
<evidence type="ECO:0000313" key="21">
    <source>
        <dbReference type="RefSeq" id="XP_011101611.1"/>
    </source>
</evidence>
<organism evidence="18 20">
    <name type="scientific">Sesamum indicum</name>
    <name type="common">Oriental sesame</name>
    <name type="synonym">Sesamum orientale</name>
    <dbReference type="NCBI Taxonomy" id="4182"/>
    <lineage>
        <taxon>Eukaryota</taxon>
        <taxon>Viridiplantae</taxon>
        <taxon>Streptophyta</taxon>
        <taxon>Embryophyta</taxon>
        <taxon>Tracheophyta</taxon>
        <taxon>Spermatophyta</taxon>
        <taxon>Magnoliopsida</taxon>
        <taxon>eudicotyledons</taxon>
        <taxon>Gunneridae</taxon>
        <taxon>Pentapetalae</taxon>
        <taxon>asterids</taxon>
        <taxon>lamiids</taxon>
        <taxon>Lamiales</taxon>
        <taxon>Pedaliaceae</taxon>
        <taxon>Sesamum</taxon>
    </lineage>
</organism>
<evidence type="ECO:0000256" key="12">
    <source>
        <dbReference type="ARBA" id="ARBA00050619"/>
    </source>
</evidence>
<evidence type="ECO:0000313" key="20">
    <source>
        <dbReference type="RefSeq" id="XP_011101610.1"/>
    </source>
</evidence>
<evidence type="ECO:0000256" key="9">
    <source>
        <dbReference type="ARBA" id="ARBA00023015"/>
    </source>
</evidence>
<evidence type="ECO:0000256" key="13">
    <source>
        <dbReference type="ARBA" id="ARBA00050935"/>
    </source>
</evidence>
<dbReference type="SMART" id="SM00541">
    <property type="entry name" value="FYRN"/>
    <property type="match status" value="1"/>
</dbReference>
<feature type="compositionally biased region" description="Polar residues" evidence="15">
    <location>
        <begin position="924"/>
        <end position="935"/>
    </location>
</feature>
<evidence type="ECO:0000313" key="22">
    <source>
        <dbReference type="RefSeq" id="XP_011101612.1"/>
    </source>
</evidence>
<keyword evidence="6" id="KW-0223">Dioxygenase</keyword>
<dbReference type="RefSeq" id="XP_011101609.1">
    <property type="nucleotide sequence ID" value="XM_011103307.2"/>
</dbReference>
<keyword evidence="8" id="KW-0408">Iron</keyword>
<dbReference type="PROSITE" id="PS51184">
    <property type="entry name" value="JMJC"/>
    <property type="match status" value="1"/>
</dbReference>
<evidence type="ECO:0000256" key="1">
    <source>
        <dbReference type="ARBA" id="ARBA00001954"/>
    </source>
</evidence>
<dbReference type="InterPro" id="IPR003888">
    <property type="entry name" value="FYrich_N"/>
</dbReference>
<feature type="compositionally biased region" description="Basic and acidic residues" evidence="15">
    <location>
        <begin position="936"/>
        <end position="948"/>
    </location>
</feature>
<dbReference type="GO" id="GO:0005634">
    <property type="term" value="C:nucleus"/>
    <property type="evidence" value="ECO:0007669"/>
    <property type="project" value="UniProtKB-SubCell"/>
</dbReference>
<keyword evidence="7" id="KW-0560">Oxidoreductase</keyword>
<dbReference type="GO" id="GO:0046872">
    <property type="term" value="F:metal ion binding"/>
    <property type="evidence" value="ECO:0007669"/>
    <property type="project" value="UniProtKB-KW"/>
</dbReference>
<dbReference type="GO" id="GO:0045814">
    <property type="term" value="P:negative regulation of gene expression, epigenetic"/>
    <property type="evidence" value="ECO:0007669"/>
    <property type="project" value="UniProtKB-ARBA"/>
</dbReference>
<evidence type="ECO:0000313" key="23">
    <source>
        <dbReference type="RefSeq" id="XP_011101613.1"/>
    </source>
</evidence>
<evidence type="ECO:0000256" key="4">
    <source>
        <dbReference type="ARBA" id="ARBA00022723"/>
    </source>
</evidence>
<feature type="region of interest" description="Disordered" evidence="15">
    <location>
        <begin position="924"/>
        <end position="975"/>
    </location>
</feature>
<dbReference type="FunFam" id="3.30.160.360:FF:000005">
    <property type="entry name" value="Putative lysine-specific demethylase JMJ16"/>
    <property type="match status" value="1"/>
</dbReference>
<dbReference type="Pfam" id="PF02928">
    <property type="entry name" value="zf-C5HC2"/>
    <property type="match status" value="1"/>
</dbReference>
<evidence type="ECO:0000313" key="24">
    <source>
        <dbReference type="RefSeq" id="XP_011101615.1"/>
    </source>
</evidence>
<keyword evidence="10" id="KW-0804">Transcription</keyword>
<comment type="catalytic activity">
    <reaction evidence="14">
        <text>N(6),N(6),N(6)-trimethyl-L-lysyl(4)-[histone H3] + 2-oxoglutarate + O2 = N(6),N(6)-dimethyl-L-lysyl(4)-[histone H3] + formaldehyde + succinate + CO2</text>
        <dbReference type="Rhea" id="RHEA:60212"/>
        <dbReference type="Rhea" id="RHEA-COMP:15537"/>
        <dbReference type="Rhea" id="RHEA-COMP:15540"/>
        <dbReference type="ChEBI" id="CHEBI:15379"/>
        <dbReference type="ChEBI" id="CHEBI:16526"/>
        <dbReference type="ChEBI" id="CHEBI:16810"/>
        <dbReference type="ChEBI" id="CHEBI:16842"/>
        <dbReference type="ChEBI" id="CHEBI:30031"/>
        <dbReference type="ChEBI" id="CHEBI:61961"/>
        <dbReference type="ChEBI" id="CHEBI:61976"/>
    </reaction>
    <physiologicalReaction direction="left-to-right" evidence="14">
        <dbReference type="Rhea" id="RHEA:60213"/>
    </physiologicalReaction>
</comment>
<comment type="cofactor">
    <cofactor evidence="1">
        <name>Fe(2+)</name>
        <dbReference type="ChEBI" id="CHEBI:29033"/>
    </cofactor>
</comment>
<dbReference type="PROSITE" id="PS51543">
    <property type="entry name" value="FYRC"/>
    <property type="match status" value="1"/>
</dbReference>
<dbReference type="RefSeq" id="XP_011101610.1">
    <property type="nucleotide sequence ID" value="XM_011103308.2"/>
</dbReference>
<dbReference type="SMART" id="SM00558">
    <property type="entry name" value="JmjC"/>
    <property type="match status" value="1"/>
</dbReference>
<name>A0A6I9URT5_SESIN</name>
<dbReference type="GO" id="GO:0048731">
    <property type="term" value="P:system development"/>
    <property type="evidence" value="ECO:0007669"/>
    <property type="project" value="UniProtKB-ARBA"/>
</dbReference>
<dbReference type="GeneID" id="105179665"/>
<dbReference type="Pfam" id="PF05964">
    <property type="entry name" value="FYRN"/>
    <property type="match status" value="1"/>
</dbReference>
<feature type="domain" description="JmjN" evidence="16">
    <location>
        <begin position="138"/>
        <end position="179"/>
    </location>
</feature>
<dbReference type="InterPro" id="IPR003349">
    <property type="entry name" value="JmjN"/>
</dbReference>
<dbReference type="GO" id="GO:0034647">
    <property type="term" value="F:histone H3K4me/H3K4me2/H3K4me3 demethylase activity"/>
    <property type="evidence" value="ECO:0007669"/>
    <property type="project" value="TreeGrafter"/>
</dbReference>
<feature type="region of interest" description="Disordered" evidence="15">
    <location>
        <begin position="721"/>
        <end position="747"/>
    </location>
</feature>
<evidence type="ECO:0000256" key="2">
    <source>
        <dbReference type="ARBA" id="ARBA00004123"/>
    </source>
</evidence>
<dbReference type="GO" id="GO:0000785">
    <property type="term" value="C:chromatin"/>
    <property type="evidence" value="ECO:0007669"/>
    <property type="project" value="TreeGrafter"/>
</dbReference>
<dbReference type="PROSITE" id="PS51183">
    <property type="entry name" value="JMJN"/>
    <property type="match status" value="1"/>
</dbReference>
<evidence type="ECO:0000259" key="17">
    <source>
        <dbReference type="PROSITE" id="PS51184"/>
    </source>
</evidence>
<dbReference type="InterPro" id="IPR003347">
    <property type="entry name" value="JmjC_dom"/>
</dbReference>
<dbReference type="PROSITE" id="PS51542">
    <property type="entry name" value="FYRN"/>
    <property type="match status" value="1"/>
</dbReference>
<keyword evidence="5" id="KW-0156">Chromatin regulator</keyword>
<feature type="compositionally biased region" description="Polar residues" evidence="15">
    <location>
        <begin position="734"/>
        <end position="747"/>
    </location>
</feature>
<evidence type="ECO:0000256" key="7">
    <source>
        <dbReference type="ARBA" id="ARBA00023002"/>
    </source>
</evidence>
<gene>
    <name evidence="19 20 21 22 23 24" type="primary">LOC105179665</name>
</gene>
<dbReference type="Pfam" id="PF02375">
    <property type="entry name" value="JmjN"/>
    <property type="match status" value="1"/>
</dbReference>
<dbReference type="OrthoDB" id="1678912at2759"/>
<dbReference type="GO" id="GO:0051093">
    <property type="term" value="P:negative regulation of developmental process"/>
    <property type="evidence" value="ECO:0007669"/>
    <property type="project" value="UniProtKB-ARBA"/>
</dbReference>
<evidence type="ECO:0000313" key="19">
    <source>
        <dbReference type="RefSeq" id="XP_011101609.1"/>
    </source>
</evidence>
<feature type="region of interest" description="Disordered" evidence="15">
    <location>
        <begin position="1183"/>
        <end position="1205"/>
    </location>
</feature>
<sequence length="1258" mass="141161">MGTELVGPCVKEDSMEIPSIPPGFESLVPFNLKRTEDNQVSGYSSSASAVESLTVKLEKEVDSNDDSKTVKSLRRRLGIKYNQFDNSSGDEHESEQHMFLRHQLPKGVVRGCEACSNCQKVTAKWHPEEARRPDIEEAPVFYPSEEEFEDTLKYISSIRAKAETYGICRIVPPPSWKPPCPLKERNIWENSKFTTRIQRIDKLQNRNSMKKILPTNHNKRRKKRRCMKGGVDNENSNEEIKTACVVGVYEAERFGFEPGPEFTLDTFQKYANDFKAQYFSRNKNFSDPGCNSMMVEEQWQPSVENIEGEYWRMVEKPTEEIEVLYGADLETGVFGSGFPKNAQQVHSASDIKYINSGWNLNNFPRLPGSVLSFEDSDISGVLVPWLYIGMCFSSFCWHVEDHHLYSLNYMHWGDPKMWYGVPGSDALKLEAAMRKHLPDLFEEQPDLLHKLVTQLSPSILKSEGVPVYRCVQNPGEFVLTFPRAYHAGFNCGFNCAEAVNVAPVDWLPHGQNAIQLYREQGRKTSISHDKLLLGAAREAVKANWEYNLLRKSTSNNLRWKDVCGKEGILSKALKTRVEMERSQREFLCKSSQALKMESSFDANSERECSICLFDLHLSAAGCHHCSPDKYACLHHAKQLCSCSWGAKFFLFRYDINELNILVEALEGKLSAVYRWARLDLGLALSSYVSRDNMQIPGLLGKLSYGSQVAPSDMSSLPIVVSSKEQKGQPDGSLLNPTKYSGGPNSSQKLKSPVVVLALENMKASSNLLSQKVEVAKHCLPCKKDNFLQSAPRYKASLCQLSQVNDLKPPCKENLASEKPEGNQLSYPGNKDVILLSDDEGDQPSKEPSVEKEASEKHTGSVQKPVCPANMVSLSSCIRNPASTTTVTGPCVIPDILKQGSSIECPKVEDHAAETERYLGVNSLSSSCSKFPSTDSDSSKHAPKKKETPNCDEANADSDHKPQQIDDGRSSHGDSNKKLELDIESKSIDNVQTVSCNPSGSQNILDKYYRQKGPRIAKVVRRINCNVEPLDFGNVRAGKLWCDSRAIYPKGFRSRVRYIDVVDPTNMCYYVSEILDAGRTGPLFMVSVEHCPSEVFVHVSAARCWEMVRERVNQEIAKQHKLGTANLPPLQPPGSLDGIEMFGFSSPAIVQVIQAMDQNRVCSDYWKSRPLMQIPQQSHYVESNSNSCLKSEPLNDEETRKSNPGVDKILSGLFKKANPEELQTLYSLLYNKNSTDDQSLLARLLSEEINRHPKIEFPA</sequence>
<accession>A0A6I9URT5</accession>
<reference evidence="19 20" key="1">
    <citation type="submission" date="2025-04" db="UniProtKB">
        <authorList>
            <consortium name="RefSeq"/>
        </authorList>
    </citation>
    <scope>IDENTIFICATION</scope>
</reference>
<dbReference type="Pfam" id="PF02373">
    <property type="entry name" value="JmjC"/>
    <property type="match status" value="1"/>
</dbReference>
<dbReference type="RefSeq" id="XP_011101611.1">
    <property type="nucleotide sequence ID" value="XM_011103309.2"/>
</dbReference>
<dbReference type="SMART" id="SM00542">
    <property type="entry name" value="FYRC"/>
    <property type="match status" value="1"/>
</dbReference>
<evidence type="ECO:0000256" key="15">
    <source>
        <dbReference type="SAM" id="MobiDB-lite"/>
    </source>
</evidence>